<sequence length="324" mass="36490">MAIDNERLDRSRRFYEDGFSIGRLEITPDDFWGWLTILPVLGLYTLIALIPIAFAIVASFHSIHLLSPEWQFVGLQNYQKVFRIDEFWGSMWRGSVFMVGSTLLQLVVGVWMALVINKITRGGRILSTFVFTSYLIPTIIVAMVFQFMLDPTDGVLHWLGVDKIGLWEGYLFGNTGTTLFGTVKLAMLATVIISSWKFAAFVTLFTLAQLQSIPDRFYEAAKICGATTWEMFRDITLPRVWGAILVVVFLRAVFMFNKYDIIWQLTQGGPGVSTKTMPILAYDTTFQTSAYGLGNAIAIVMFLFLMAGGIVYLSVLNPSQEVET</sequence>
<dbReference type="RefSeq" id="WP_179262405.1">
    <property type="nucleotide sequence ID" value="NZ_CP058601.1"/>
</dbReference>
<dbReference type="InterPro" id="IPR035906">
    <property type="entry name" value="MetI-like_sf"/>
</dbReference>
<dbReference type="PROSITE" id="PS50928">
    <property type="entry name" value="ABC_TM1"/>
    <property type="match status" value="1"/>
</dbReference>
<dbReference type="KEGG" id="haly:HYG82_15525"/>
<dbReference type="CDD" id="cd06261">
    <property type="entry name" value="TM_PBP2"/>
    <property type="match status" value="1"/>
</dbReference>
<proteinExistence type="inferred from homology"/>
<evidence type="ECO:0000256" key="1">
    <source>
        <dbReference type="ARBA" id="ARBA00004651"/>
    </source>
</evidence>
<feature type="transmembrane region" description="Helical" evidence="7">
    <location>
        <begin position="31"/>
        <end position="60"/>
    </location>
</feature>
<keyword evidence="6 7" id="KW-0472">Membrane</keyword>
<evidence type="ECO:0000313" key="10">
    <source>
        <dbReference type="Proteomes" id="UP000509241"/>
    </source>
</evidence>
<evidence type="ECO:0000256" key="4">
    <source>
        <dbReference type="ARBA" id="ARBA00022692"/>
    </source>
</evidence>
<dbReference type="SUPFAM" id="SSF161098">
    <property type="entry name" value="MetI-like"/>
    <property type="match status" value="1"/>
</dbReference>
<comment type="similarity">
    <text evidence="7">Belongs to the binding-protein-dependent transport system permease family.</text>
</comment>
<dbReference type="OrthoDB" id="45815at2157"/>
<evidence type="ECO:0000256" key="7">
    <source>
        <dbReference type="RuleBase" id="RU363032"/>
    </source>
</evidence>
<evidence type="ECO:0000256" key="6">
    <source>
        <dbReference type="ARBA" id="ARBA00023136"/>
    </source>
</evidence>
<dbReference type="AlphaFoldDB" id="A0A7D5KT59"/>
<name>A0A7D5KT59_9EURY</name>
<dbReference type="InterPro" id="IPR000515">
    <property type="entry name" value="MetI-like"/>
</dbReference>
<dbReference type="GeneID" id="56034730"/>
<dbReference type="Gene3D" id="1.10.3720.10">
    <property type="entry name" value="MetI-like"/>
    <property type="match status" value="1"/>
</dbReference>
<feature type="domain" description="ABC transmembrane type-1" evidence="8">
    <location>
        <begin position="91"/>
        <end position="312"/>
    </location>
</feature>
<dbReference type="GO" id="GO:0005886">
    <property type="term" value="C:plasma membrane"/>
    <property type="evidence" value="ECO:0007669"/>
    <property type="project" value="UniProtKB-SubCell"/>
</dbReference>
<keyword evidence="4 7" id="KW-0812">Transmembrane</keyword>
<evidence type="ECO:0000256" key="5">
    <source>
        <dbReference type="ARBA" id="ARBA00022989"/>
    </source>
</evidence>
<organism evidence="9 10">
    <name type="scientific">Natrinema halophilum</name>
    <dbReference type="NCBI Taxonomy" id="1699371"/>
    <lineage>
        <taxon>Archaea</taxon>
        <taxon>Methanobacteriati</taxon>
        <taxon>Methanobacteriota</taxon>
        <taxon>Stenosarchaea group</taxon>
        <taxon>Halobacteria</taxon>
        <taxon>Halobacteriales</taxon>
        <taxon>Natrialbaceae</taxon>
        <taxon>Natrinema</taxon>
    </lineage>
</organism>
<feature type="transmembrane region" description="Helical" evidence="7">
    <location>
        <begin position="240"/>
        <end position="257"/>
    </location>
</feature>
<feature type="transmembrane region" description="Helical" evidence="7">
    <location>
        <begin position="96"/>
        <end position="116"/>
    </location>
</feature>
<dbReference type="PANTHER" id="PTHR43005:SF1">
    <property type="entry name" value="SPERMIDINE_PUTRESCINE TRANSPORT SYSTEM PERMEASE PROTEIN"/>
    <property type="match status" value="1"/>
</dbReference>
<evidence type="ECO:0000259" key="8">
    <source>
        <dbReference type="PROSITE" id="PS50928"/>
    </source>
</evidence>
<keyword evidence="10" id="KW-1185">Reference proteome</keyword>
<reference evidence="9 10" key="1">
    <citation type="submission" date="2020-07" db="EMBL/GenBank/DDBJ databases">
        <authorList>
            <person name="Cui H."/>
        </authorList>
    </citation>
    <scope>NUCLEOTIDE SEQUENCE [LARGE SCALE GENOMIC DNA]</scope>
    <source>
        <strain evidence="9 10">YPL8</strain>
    </source>
</reference>
<keyword evidence="5 7" id="KW-1133">Transmembrane helix</keyword>
<dbReference type="PANTHER" id="PTHR43005">
    <property type="entry name" value="BLR7065 PROTEIN"/>
    <property type="match status" value="1"/>
</dbReference>
<feature type="transmembrane region" description="Helical" evidence="7">
    <location>
        <begin position="185"/>
        <end position="208"/>
    </location>
</feature>
<gene>
    <name evidence="9" type="ORF">HYG82_15525</name>
</gene>
<evidence type="ECO:0000313" key="9">
    <source>
        <dbReference type="EMBL" id="QLG50164.1"/>
    </source>
</evidence>
<keyword evidence="2 7" id="KW-0813">Transport</keyword>
<dbReference type="EMBL" id="CP058601">
    <property type="protein sequence ID" value="QLG50164.1"/>
    <property type="molecule type" value="Genomic_DNA"/>
</dbReference>
<feature type="transmembrane region" description="Helical" evidence="7">
    <location>
        <begin position="128"/>
        <end position="149"/>
    </location>
</feature>
<protein>
    <submittedName>
        <fullName evidence="9">Sugar ABC transporter permease</fullName>
    </submittedName>
</protein>
<evidence type="ECO:0000256" key="3">
    <source>
        <dbReference type="ARBA" id="ARBA00022475"/>
    </source>
</evidence>
<dbReference type="Proteomes" id="UP000509241">
    <property type="component" value="Chromosome"/>
</dbReference>
<evidence type="ECO:0000256" key="2">
    <source>
        <dbReference type="ARBA" id="ARBA00022448"/>
    </source>
</evidence>
<dbReference type="GO" id="GO:0055085">
    <property type="term" value="P:transmembrane transport"/>
    <property type="evidence" value="ECO:0007669"/>
    <property type="project" value="InterPro"/>
</dbReference>
<feature type="transmembrane region" description="Helical" evidence="7">
    <location>
        <begin position="296"/>
        <end position="316"/>
    </location>
</feature>
<keyword evidence="3" id="KW-1003">Cell membrane</keyword>
<dbReference type="Pfam" id="PF00528">
    <property type="entry name" value="BPD_transp_1"/>
    <property type="match status" value="1"/>
</dbReference>
<accession>A0A7D5KT59</accession>
<comment type="subcellular location">
    <subcellularLocation>
        <location evidence="1 7">Cell membrane</location>
        <topology evidence="1 7">Multi-pass membrane protein</topology>
    </subcellularLocation>
</comment>